<evidence type="ECO:0008006" key="4">
    <source>
        <dbReference type="Google" id="ProtNLM"/>
    </source>
</evidence>
<evidence type="ECO:0000313" key="2">
    <source>
        <dbReference type="EMBL" id="MBB0232790.1"/>
    </source>
</evidence>
<evidence type="ECO:0000313" key="3">
    <source>
        <dbReference type="Proteomes" id="UP000530234"/>
    </source>
</evidence>
<evidence type="ECO:0000256" key="1">
    <source>
        <dbReference type="SAM" id="MobiDB-lite"/>
    </source>
</evidence>
<proteinExistence type="predicted"/>
<keyword evidence="3" id="KW-1185">Reference proteome</keyword>
<dbReference type="PROSITE" id="PS51257">
    <property type="entry name" value="PROKAR_LIPOPROTEIN"/>
    <property type="match status" value="1"/>
</dbReference>
<feature type="region of interest" description="Disordered" evidence="1">
    <location>
        <begin position="31"/>
        <end position="56"/>
    </location>
</feature>
<gene>
    <name evidence="2" type="ORF">FOE67_25700</name>
</gene>
<reference evidence="3" key="1">
    <citation type="submission" date="2019-10" db="EMBL/GenBank/DDBJ databases">
        <title>Streptomyces sp. nov., a novel actinobacterium isolated from alkaline environment.</title>
        <authorList>
            <person name="Golinska P."/>
        </authorList>
    </citation>
    <scope>NUCLEOTIDE SEQUENCE [LARGE SCALE GENOMIC DNA]</scope>
    <source>
        <strain evidence="3">DSM 42108</strain>
    </source>
</reference>
<name>A0A7W3XZ19_9ACTN</name>
<dbReference type="EMBL" id="VKHS01001177">
    <property type="protein sequence ID" value="MBB0232790.1"/>
    <property type="molecule type" value="Genomic_DNA"/>
</dbReference>
<protein>
    <recommendedName>
        <fullName evidence="4">Lipoprotein</fullName>
    </recommendedName>
</protein>
<sequence length="183" mass="19241">MKRLTAVAVRPALPVVPLILLLAGCGTQDSGADVAAGADTESTTGAVPEGGAMDGTTTASEYDLAAADLSLPEGVSWRGYRIEEGVVSEPGVGLGTAHWEWLCAWQAEWVDAHGRGPEPAEPERANDALDHLRAAPELAVFTEYSDEGTRQAYAEMLRRAEAGDPEGMRRDIDVNCAPAEPVG</sequence>
<organism evidence="2 3">
    <name type="scientific">Streptomyces calidiresistens</name>
    <dbReference type="NCBI Taxonomy" id="1485586"/>
    <lineage>
        <taxon>Bacteria</taxon>
        <taxon>Bacillati</taxon>
        <taxon>Actinomycetota</taxon>
        <taxon>Actinomycetes</taxon>
        <taxon>Kitasatosporales</taxon>
        <taxon>Streptomycetaceae</taxon>
        <taxon>Streptomyces</taxon>
    </lineage>
</organism>
<dbReference type="RefSeq" id="WP_182667312.1">
    <property type="nucleotide sequence ID" value="NZ_VKHS01001177.1"/>
</dbReference>
<dbReference type="AlphaFoldDB" id="A0A7W3XZ19"/>
<dbReference type="Proteomes" id="UP000530234">
    <property type="component" value="Unassembled WGS sequence"/>
</dbReference>
<comment type="caution">
    <text evidence="2">The sequence shown here is derived from an EMBL/GenBank/DDBJ whole genome shotgun (WGS) entry which is preliminary data.</text>
</comment>
<accession>A0A7W3XZ19</accession>